<keyword evidence="7" id="KW-1185">Reference proteome</keyword>
<evidence type="ECO:0000256" key="2">
    <source>
        <dbReference type="ARBA" id="ARBA00022801"/>
    </source>
</evidence>
<dbReference type="GO" id="GO:0008783">
    <property type="term" value="F:agmatinase activity"/>
    <property type="evidence" value="ECO:0007669"/>
    <property type="project" value="TreeGrafter"/>
</dbReference>
<evidence type="ECO:0000313" key="6">
    <source>
        <dbReference type="EMBL" id="CCB69265.1"/>
    </source>
</evidence>
<name>G2Z002_FLABF</name>
<dbReference type="eggNOG" id="COG0010">
    <property type="taxonomic scope" value="Bacteria"/>
</dbReference>
<dbReference type="CDD" id="cd09988">
    <property type="entry name" value="Formimidoylglutamase"/>
    <property type="match status" value="1"/>
</dbReference>
<evidence type="ECO:0000256" key="4">
    <source>
        <dbReference type="ARBA" id="ARBA00023211"/>
    </source>
</evidence>
<comment type="similarity">
    <text evidence="5">Belongs to the arginase family.</text>
</comment>
<evidence type="ECO:0000256" key="5">
    <source>
        <dbReference type="PROSITE-ProRule" id="PRU00742"/>
    </source>
</evidence>
<keyword evidence="1" id="KW-0479">Metal-binding</keyword>
<dbReference type="InterPro" id="IPR023696">
    <property type="entry name" value="Ureohydrolase_dom_sf"/>
</dbReference>
<dbReference type="GO" id="GO:0006547">
    <property type="term" value="P:L-histidine metabolic process"/>
    <property type="evidence" value="ECO:0007669"/>
    <property type="project" value="UniProtKB-KW"/>
</dbReference>
<organism evidence="6 7">
    <name type="scientific">Flavobacterium branchiophilum (strain FL-15)</name>
    <dbReference type="NCBI Taxonomy" id="1034807"/>
    <lineage>
        <taxon>Bacteria</taxon>
        <taxon>Pseudomonadati</taxon>
        <taxon>Bacteroidota</taxon>
        <taxon>Flavobacteriia</taxon>
        <taxon>Flavobacteriales</taxon>
        <taxon>Flavobacteriaceae</taxon>
        <taxon>Flavobacterium</taxon>
    </lineage>
</organism>
<evidence type="ECO:0000256" key="3">
    <source>
        <dbReference type="ARBA" id="ARBA00022808"/>
    </source>
</evidence>
<keyword evidence="4" id="KW-0464">Manganese</keyword>
<dbReference type="PANTHER" id="PTHR11358">
    <property type="entry name" value="ARGINASE/AGMATINASE"/>
    <property type="match status" value="1"/>
</dbReference>
<dbReference type="PROSITE" id="PS51409">
    <property type="entry name" value="ARGINASE_2"/>
    <property type="match status" value="1"/>
</dbReference>
<evidence type="ECO:0000256" key="1">
    <source>
        <dbReference type="ARBA" id="ARBA00022723"/>
    </source>
</evidence>
<gene>
    <name evidence="6" type="ordered locus">FBFL15_1180</name>
</gene>
<dbReference type="GO" id="GO:0033389">
    <property type="term" value="P:putrescine biosynthetic process from arginine, via agmatine"/>
    <property type="evidence" value="ECO:0007669"/>
    <property type="project" value="TreeGrafter"/>
</dbReference>
<dbReference type="InterPro" id="IPR006035">
    <property type="entry name" value="Ureohydrolase"/>
</dbReference>
<dbReference type="Pfam" id="PF00491">
    <property type="entry name" value="Arginase"/>
    <property type="match status" value="1"/>
</dbReference>
<dbReference type="KEGG" id="fbr:FBFL15_1180"/>
<sequence length="372" mass="41654">MFFIKIEAALAPENNRKINQNTTHTMDKLIPFSTADLAKVTHFRIGEVKFGEKMLVVPKGADVYEFIKKSEAKFVIIGIPEDIGVRANYGRPGAASAWSSAISSIANIQHNRFCKGSSLLVLGQLDVMEEMKAVEGLDYNQSADRKTLNQLVEKIDKEVAHIISKIVKANKIPIIIGGGHNNAYGNIKGTALAKGKPINAINFDAHSDFRILEGRHSGNGFHYAYDEGFLKKYFIFGLHENYTSKNVLDILKKLENRVRFNTYDEINIRKVKNFEQEMQLALNFIKDDTFGLEIDLDALPNIASSAMTLSGFSVEELRRFVTYFGQNQNVAYLHICEGAPDLGEAKNNHLIGKLIGYLITDFVKAYQSILNK</sequence>
<protein>
    <submittedName>
        <fullName evidence="6">Arginase family protein</fullName>
    </submittedName>
</protein>
<dbReference type="AlphaFoldDB" id="G2Z002"/>
<dbReference type="EMBL" id="FQ859183">
    <property type="protein sequence ID" value="CCB69265.1"/>
    <property type="molecule type" value="Genomic_DNA"/>
</dbReference>
<reference evidence="6 7" key="1">
    <citation type="journal article" date="2011" name="Appl. Environ. Microbiol.">
        <title>Complete genome sequence of the fish pathogen Flavobacterium branchiophilum.</title>
        <authorList>
            <consortium name="1:IP"/>
            <consortium name="Microbial Evolutionary Genomics,F-75015 Paris"/>
            <consortium name="France 2:CNRS"/>
            <consortium name="URA2171"/>
            <consortium name="F-75015 Paris,France 3:Unite de Virologie et Immunologie Mol."/>
            <consortium name="INRA,78352 Jouy en Josas Cedex"/>
            <consortium name="France. 4:Unite de Mathemathique"/>
            <consortium name="Informatique et Genome,INRA"/>
            <consortium name="78352 Jouy en Josas Cedex"/>
            <consortium name="France. 5:CEA/Genoscope"/>
            <consortium name="Evry"/>
            <consortium name="France"/>
            <person name="Touchon M."/>
            <person name="Barbier P."/>
            <person name="Bernardet J.F."/>
            <person name="Loux V."/>
            <person name="Vacherie B."/>
            <person name="Barbe V."/>
            <person name="Rocha E.P."/>
            <person name="Duchaud E."/>
        </authorList>
    </citation>
    <scope>NUCLEOTIDE SEQUENCE [LARGE SCALE GENOMIC DNA]</scope>
    <source>
        <strain evidence="6 7">FL-15</strain>
    </source>
</reference>
<dbReference type="Gene3D" id="3.40.800.10">
    <property type="entry name" value="Ureohydrolase domain"/>
    <property type="match status" value="1"/>
</dbReference>
<proteinExistence type="inferred from homology"/>
<keyword evidence="2" id="KW-0378">Hydrolase</keyword>
<dbReference type="SUPFAM" id="SSF52768">
    <property type="entry name" value="Arginase/deacetylase"/>
    <property type="match status" value="1"/>
</dbReference>
<dbReference type="GO" id="GO:0046872">
    <property type="term" value="F:metal ion binding"/>
    <property type="evidence" value="ECO:0007669"/>
    <property type="project" value="UniProtKB-KW"/>
</dbReference>
<keyword evidence="3" id="KW-0369">Histidine metabolism</keyword>
<evidence type="ECO:0000313" key="7">
    <source>
        <dbReference type="Proteomes" id="UP000009186"/>
    </source>
</evidence>
<dbReference type="STRING" id="1034807.FBFL15_1180"/>
<dbReference type="HOGENOM" id="CLU_796519_0_0_10"/>
<accession>G2Z002</accession>
<dbReference type="Proteomes" id="UP000009186">
    <property type="component" value="Chromosome"/>
</dbReference>
<dbReference type="PANTHER" id="PTHR11358:SF35">
    <property type="entry name" value="FORMIMIDOYLGLUTAMASE"/>
    <property type="match status" value="1"/>
</dbReference>